<evidence type="ECO:0000256" key="1">
    <source>
        <dbReference type="ARBA" id="ARBA00004141"/>
    </source>
</evidence>
<comment type="domain">
    <text evidence="8">The DHHC domain is required for palmitoyltransferase activity.</text>
</comment>
<feature type="transmembrane region" description="Helical" evidence="8">
    <location>
        <begin position="181"/>
        <end position="208"/>
    </location>
</feature>
<evidence type="ECO:0000256" key="7">
    <source>
        <dbReference type="ARBA" id="ARBA00023315"/>
    </source>
</evidence>
<dbReference type="InterPro" id="IPR001594">
    <property type="entry name" value="Palmitoyltrfase_DHHC"/>
</dbReference>
<dbReference type="GO" id="GO:0019706">
    <property type="term" value="F:protein-cysteine S-palmitoyltransferase activity"/>
    <property type="evidence" value="ECO:0007669"/>
    <property type="project" value="UniProtKB-EC"/>
</dbReference>
<dbReference type="Proteomes" id="UP000032180">
    <property type="component" value="Chromosome 5"/>
</dbReference>
<comment type="similarity">
    <text evidence="2 8">Belongs to the DHHC palmitoyltransferase family.</text>
</comment>
<evidence type="ECO:0000256" key="4">
    <source>
        <dbReference type="ARBA" id="ARBA00022692"/>
    </source>
</evidence>
<dbReference type="AlphaFoldDB" id="A0A0D9WHA1"/>
<evidence type="ECO:0000313" key="11">
    <source>
        <dbReference type="Proteomes" id="UP000032180"/>
    </source>
</evidence>
<proteinExistence type="inferred from homology"/>
<accession>A0A0D9WHA1</accession>
<feature type="transmembrane region" description="Helical" evidence="8">
    <location>
        <begin position="42"/>
        <end position="64"/>
    </location>
</feature>
<reference evidence="10 11" key="1">
    <citation type="submission" date="2012-08" db="EMBL/GenBank/DDBJ databases">
        <title>Oryza genome evolution.</title>
        <authorList>
            <person name="Wing R.A."/>
        </authorList>
    </citation>
    <scope>NUCLEOTIDE SEQUENCE</scope>
</reference>
<evidence type="ECO:0000256" key="6">
    <source>
        <dbReference type="ARBA" id="ARBA00023136"/>
    </source>
</evidence>
<evidence type="ECO:0000256" key="2">
    <source>
        <dbReference type="ARBA" id="ARBA00008574"/>
    </source>
</evidence>
<keyword evidence="11" id="KW-1185">Reference proteome</keyword>
<keyword evidence="5 8" id="KW-1133">Transmembrane helix</keyword>
<sequence length="290" mass="32036">MGRPGYLTLPIFSVLAAIVYVYYTAVFVAVPRWLGLATAAGAANAAAFTALAAACVATYAVAVCRDPGLVPPSFEPDVEDSGSPLHEIKRKGGDLRYCQKCGHYKPPRAHHCRVCKRCVLKMDHHCIWINNCVGHENYKIFFIFVLYAVIACFYAMILIIGSALYSVPVDEQSSNDSSRTSIIICGVILCPLTLALTVLLGWHIYLILQNKTTIEYHEGVRALWLAEKGGNLYHHPYDLGVYENLISVLGHNIFCWFCPLSKNMGNGLRFRTTHDIPLSPLKSNSAASQQ</sequence>
<dbReference type="STRING" id="77586.A0A0D9WHA1"/>
<feature type="transmembrane region" description="Helical" evidence="8">
    <location>
        <begin position="7"/>
        <end position="30"/>
    </location>
</feature>
<feature type="domain" description="Palmitoyltransferase DHHC" evidence="9">
    <location>
        <begin position="94"/>
        <end position="217"/>
    </location>
</feature>
<dbReference type="PANTHER" id="PTHR12246">
    <property type="entry name" value="PALMITOYLTRANSFERASE ZDHHC16"/>
    <property type="match status" value="1"/>
</dbReference>
<evidence type="ECO:0000256" key="8">
    <source>
        <dbReference type="RuleBase" id="RU079119"/>
    </source>
</evidence>
<keyword evidence="4 8" id="KW-0812">Transmembrane</keyword>
<comment type="catalytic activity">
    <reaction evidence="8">
        <text>L-cysteinyl-[protein] + hexadecanoyl-CoA = S-hexadecanoyl-L-cysteinyl-[protein] + CoA</text>
        <dbReference type="Rhea" id="RHEA:36683"/>
        <dbReference type="Rhea" id="RHEA-COMP:10131"/>
        <dbReference type="Rhea" id="RHEA-COMP:11032"/>
        <dbReference type="ChEBI" id="CHEBI:29950"/>
        <dbReference type="ChEBI" id="CHEBI:57287"/>
        <dbReference type="ChEBI" id="CHEBI:57379"/>
        <dbReference type="ChEBI" id="CHEBI:74151"/>
        <dbReference type="EC" id="2.3.1.225"/>
    </reaction>
</comment>
<dbReference type="GO" id="GO:0016020">
    <property type="term" value="C:membrane"/>
    <property type="evidence" value="ECO:0007669"/>
    <property type="project" value="UniProtKB-SubCell"/>
</dbReference>
<dbReference type="Gramene" id="LPERR05G15000.1">
    <property type="protein sequence ID" value="LPERR05G15000.1"/>
    <property type="gene ID" value="LPERR05G15000"/>
</dbReference>
<dbReference type="PROSITE" id="PS50216">
    <property type="entry name" value="DHHC"/>
    <property type="match status" value="1"/>
</dbReference>
<evidence type="ECO:0000256" key="5">
    <source>
        <dbReference type="ARBA" id="ARBA00022989"/>
    </source>
</evidence>
<evidence type="ECO:0000259" key="9">
    <source>
        <dbReference type="Pfam" id="PF01529"/>
    </source>
</evidence>
<evidence type="ECO:0000313" key="10">
    <source>
        <dbReference type="EnsemblPlants" id="LPERR05G15000.1"/>
    </source>
</evidence>
<dbReference type="EC" id="2.3.1.225" evidence="8"/>
<protein>
    <recommendedName>
        <fullName evidence="8">S-acyltransferase</fullName>
        <ecNumber evidence="8">2.3.1.225</ecNumber>
    </recommendedName>
    <alternativeName>
        <fullName evidence="8">Palmitoyltransferase</fullName>
    </alternativeName>
</protein>
<name>A0A0D9WHA1_9ORYZ</name>
<dbReference type="HOGENOM" id="CLU_027721_7_0_1"/>
<feature type="transmembrane region" description="Helical" evidence="8">
    <location>
        <begin position="140"/>
        <end position="161"/>
    </location>
</feature>
<organism evidence="10 11">
    <name type="scientific">Leersia perrieri</name>
    <dbReference type="NCBI Taxonomy" id="77586"/>
    <lineage>
        <taxon>Eukaryota</taxon>
        <taxon>Viridiplantae</taxon>
        <taxon>Streptophyta</taxon>
        <taxon>Embryophyta</taxon>
        <taxon>Tracheophyta</taxon>
        <taxon>Spermatophyta</taxon>
        <taxon>Magnoliopsida</taxon>
        <taxon>Liliopsida</taxon>
        <taxon>Poales</taxon>
        <taxon>Poaceae</taxon>
        <taxon>BOP clade</taxon>
        <taxon>Oryzoideae</taxon>
        <taxon>Oryzeae</taxon>
        <taxon>Oryzinae</taxon>
        <taxon>Leersia</taxon>
    </lineage>
</organism>
<comment type="subcellular location">
    <subcellularLocation>
        <location evidence="1">Membrane</location>
        <topology evidence="1">Multi-pass membrane protein</topology>
    </subcellularLocation>
</comment>
<evidence type="ECO:0000256" key="3">
    <source>
        <dbReference type="ARBA" id="ARBA00022679"/>
    </source>
</evidence>
<dbReference type="eggNOG" id="KOG1315">
    <property type="taxonomic scope" value="Eukaryota"/>
</dbReference>
<keyword evidence="3 8" id="KW-0808">Transferase</keyword>
<keyword evidence="7 8" id="KW-0012">Acyltransferase</keyword>
<keyword evidence="6 8" id="KW-0472">Membrane</keyword>
<dbReference type="Pfam" id="PF01529">
    <property type="entry name" value="DHHC"/>
    <property type="match status" value="1"/>
</dbReference>
<dbReference type="InterPro" id="IPR039859">
    <property type="entry name" value="PFA4/ZDH16/20/ERF2-like"/>
</dbReference>
<dbReference type="EnsemblPlants" id="LPERR05G15000.1">
    <property type="protein sequence ID" value="LPERR05G15000.1"/>
    <property type="gene ID" value="LPERR05G15000"/>
</dbReference>
<reference evidence="10" key="3">
    <citation type="submission" date="2015-04" db="UniProtKB">
        <authorList>
            <consortium name="EnsemblPlants"/>
        </authorList>
    </citation>
    <scope>IDENTIFICATION</scope>
</reference>
<reference evidence="11" key="2">
    <citation type="submission" date="2013-12" db="EMBL/GenBank/DDBJ databases">
        <authorList>
            <person name="Yu Y."/>
            <person name="Lee S."/>
            <person name="de Baynast K."/>
            <person name="Wissotski M."/>
            <person name="Liu L."/>
            <person name="Talag J."/>
            <person name="Goicoechea J."/>
            <person name="Angelova A."/>
            <person name="Jetty R."/>
            <person name="Kudrna D."/>
            <person name="Golser W."/>
            <person name="Rivera L."/>
            <person name="Zhang J."/>
            <person name="Wing R."/>
        </authorList>
    </citation>
    <scope>NUCLEOTIDE SEQUENCE</scope>
</reference>